<evidence type="ECO:0000259" key="1">
    <source>
        <dbReference type="Pfam" id="PF12770"/>
    </source>
</evidence>
<reference evidence="2" key="1">
    <citation type="submission" date="2021-05" db="EMBL/GenBank/DDBJ databases">
        <authorList>
            <person name="Pietrasiak N."/>
            <person name="Ward R."/>
            <person name="Stajich J.E."/>
            <person name="Kurbessoian T."/>
        </authorList>
    </citation>
    <scope>NUCLEOTIDE SEQUENCE</scope>
    <source>
        <strain evidence="2">GSE-NOS-MK-12-04C</strain>
    </source>
</reference>
<accession>A0A951QSL1</accession>
<evidence type="ECO:0000313" key="3">
    <source>
        <dbReference type="Proteomes" id="UP000729701"/>
    </source>
</evidence>
<dbReference type="Pfam" id="PF12770">
    <property type="entry name" value="CHAT"/>
    <property type="match status" value="1"/>
</dbReference>
<dbReference type="PANTHER" id="PTHR10098:SF108">
    <property type="entry name" value="TETRATRICOPEPTIDE REPEAT PROTEIN 28"/>
    <property type="match status" value="1"/>
</dbReference>
<sequence>MQRINSGKLIHLATHGLLDGFGERIPGAIALSPDSPPSPKNANEGLLRTSEIVENLKLQADLIVFSACDTGKGEISGDGVLGLSRALITAGAKSLIVSLWQVPDTATSDLMVEFYQELEKNPDKARALRQAMLKTKEKHPGAANWAAFTIIGNPK</sequence>
<dbReference type="AlphaFoldDB" id="A0A951QSL1"/>
<dbReference type="EMBL" id="JAHHGZ010000052">
    <property type="protein sequence ID" value="MBW4671724.1"/>
    <property type="molecule type" value="Genomic_DNA"/>
</dbReference>
<feature type="domain" description="CHAT" evidence="1">
    <location>
        <begin position="6"/>
        <end position="153"/>
    </location>
</feature>
<dbReference type="PANTHER" id="PTHR10098">
    <property type="entry name" value="RAPSYN-RELATED"/>
    <property type="match status" value="1"/>
</dbReference>
<organism evidence="2 3">
    <name type="scientific">Cyanomargarita calcarea GSE-NOS-MK-12-04C</name>
    <dbReference type="NCBI Taxonomy" id="2839659"/>
    <lineage>
        <taxon>Bacteria</taxon>
        <taxon>Bacillati</taxon>
        <taxon>Cyanobacteriota</taxon>
        <taxon>Cyanophyceae</taxon>
        <taxon>Nostocales</taxon>
        <taxon>Cyanomargaritaceae</taxon>
        <taxon>Cyanomargarita</taxon>
    </lineage>
</organism>
<comment type="caution">
    <text evidence="2">The sequence shown here is derived from an EMBL/GenBank/DDBJ whole genome shotgun (WGS) entry which is preliminary data.</text>
</comment>
<evidence type="ECO:0000313" key="2">
    <source>
        <dbReference type="EMBL" id="MBW4671724.1"/>
    </source>
</evidence>
<gene>
    <name evidence="2" type="ORF">KME60_30950</name>
</gene>
<dbReference type="Proteomes" id="UP000729701">
    <property type="component" value="Unassembled WGS sequence"/>
</dbReference>
<reference evidence="2" key="2">
    <citation type="journal article" date="2022" name="Microbiol. Resour. Announc.">
        <title>Metagenome Sequencing to Explore Phylogenomics of Terrestrial Cyanobacteria.</title>
        <authorList>
            <person name="Ward R.D."/>
            <person name="Stajich J.E."/>
            <person name="Johansen J.R."/>
            <person name="Huntemann M."/>
            <person name="Clum A."/>
            <person name="Foster B."/>
            <person name="Foster B."/>
            <person name="Roux S."/>
            <person name="Palaniappan K."/>
            <person name="Varghese N."/>
            <person name="Mukherjee S."/>
            <person name="Reddy T.B.K."/>
            <person name="Daum C."/>
            <person name="Copeland A."/>
            <person name="Chen I.A."/>
            <person name="Ivanova N.N."/>
            <person name="Kyrpides N.C."/>
            <person name="Shapiro N."/>
            <person name="Eloe-Fadrosh E.A."/>
            <person name="Pietrasiak N."/>
        </authorList>
    </citation>
    <scope>NUCLEOTIDE SEQUENCE</scope>
    <source>
        <strain evidence="2">GSE-NOS-MK-12-04C</strain>
    </source>
</reference>
<name>A0A951QSL1_9CYAN</name>
<dbReference type="InterPro" id="IPR024983">
    <property type="entry name" value="CHAT_dom"/>
</dbReference>
<protein>
    <submittedName>
        <fullName evidence="2">CHAT domain-containing protein</fullName>
    </submittedName>
</protein>
<proteinExistence type="predicted"/>